<keyword evidence="2" id="KW-0378">Hydrolase</keyword>
<dbReference type="AlphaFoldDB" id="A0A6J7J8H5"/>
<dbReference type="HAMAP" id="MF_01696">
    <property type="entry name" value="MshB"/>
    <property type="match status" value="1"/>
</dbReference>
<dbReference type="GO" id="GO:0046872">
    <property type="term" value="F:metal ion binding"/>
    <property type="evidence" value="ECO:0007669"/>
    <property type="project" value="UniProtKB-KW"/>
</dbReference>
<sequence>MGDRLDLRPGGVADPPDSDATVVVVLDEQAARVPPVPPIPIELLGRDEVGEPPCLVRMGRLAQRGRHLCADSHHVQAIAAHEGDMRAVGAHPGVDDRARSRQLSRDAGDDIDHVGNSGHDEGCGAPGLVEAECRDAGRHLAHALAARALLGRQVSSGKEAGRVDEKPLLAGHRIDDPQVARRVLPTRAANEEHLSAGYSEATGSAELETASPGLLAGERIGARHGQHRAASHPARYLRRVNRRLLFVHAHPDDETIGTGATMAKYASEGAQVTLVTCTLGEEGEVLLEEFAHFAADQQDSLGDHRQTELAGAMSALGIADWRLLGGAGRFRDSGMVGTPSNDKPGCFWRADLLEAALPLVEIIREVRPQVVVTYDDFGGYGHPDHIQVHRVSHYALALAASATFRPDLGAPWSVSKVYWTAFPKSVMRAGIEAMKEHDASSEFASMDPDDIPFACDDALVTTAIDGADHLPAKMAALRAHGTQVSVDGGFFALADNLGAEAFGTEYYRLASGVRGAAEGLLETDLFAGISE</sequence>
<dbReference type="SUPFAM" id="SSF102588">
    <property type="entry name" value="LmbE-like"/>
    <property type="match status" value="1"/>
</dbReference>
<evidence type="ECO:0000256" key="1">
    <source>
        <dbReference type="ARBA" id="ARBA00022723"/>
    </source>
</evidence>
<dbReference type="GO" id="GO:0035595">
    <property type="term" value="F:N-acetylglucosaminylinositol deacetylase activity"/>
    <property type="evidence" value="ECO:0007669"/>
    <property type="project" value="InterPro"/>
</dbReference>
<protein>
    <submittedName>
        <fullName evidence="3">Unannotated protein</fullName>
    </submittedName>
</protein>
<dbReference type="PANTHER" id="PTHR12993">
    <property type="entry name" value="N-ACETYLGLUCOSAMINYL-PHOSPHATIDYLINOSITOL DE-N-ACETYLASE-RELATED"/>
    <property type="match status" value="1"/>
</dbReference>
<reference evidence="3" key="1">
    <citation type="submission" date="2020-05" db="EMBL/GenBank/DDBJ databases">
        <authorList>
            <person name="Chiriac C."/>
            <person name="Salcher M."/>
            <person name="Ghai R."/>
            <person name="Kavagutti S V."/>
        </authorList>
    </citation>
    <scope>NUCLEOTIDE SEQUENCE</scope>
</reference>
<dbReference type="Pfam" id="PF02585">
    <property type="entry name" value="PIG-L"/>
    <property type="match status" value="1"/>
</dbReference>
<dbReference type="NCBIfam" id="TIGR03445">
    <property type="entry name" value="mycothiol_MshB"/>
    <property type="match status" value="1"/>
</dbReference>
<proteinExistence type="inferred from homology"/>
<keyword evidence="1" id="KW-0479">Metal-binding</keyword>
<dbReference type="InterPro" id="IPR017810">
    <property type="entry name" value="Mycothiol_biosynthesis_MshB"/>
</dbReference>
<organism evidence="3">
    <name type="scientific">freshwater metagenome</name>
    <dbReference type="NCBI Taxonomy" id="449393"/>
    <lineage>
        <taxon>unclassified sequences</taxon>
        <taxon>metagenomes</taxon>
        <taxon>ecological metagenomes</taxon>
    </lineage>
</organism>
<dbReference type="Gene3D" id="3.40.50.10320">
    <property type="entry name" value="LmbE-like"/>
    <property type="match status" value="1"/>
</dbReference>
<evidence type="ECO:0000256" key="2">
    <source>
        <dbReference type="ARBA" id="ARBA00022801"/>
    </source>
</evidence>
<name>A0A6J7J8H5_9ZZZZ</name>
<dbReference type="InterPro" id="IPR024078">
    <property type="entry name" value="LmbE-like_dom_sf"/>
</dbReference>
<gene>
    <name evidence="3" type="ORF">UFOPK3720_01192</name>
</gene>
<accession>A0A6J7J8H5</accession>
<dbReference type="PANTHER" id="PTHR12993:SF26">
    <property type="entry name" value="1D-MYO-INOSITOL 2-ACETAMIDO-2-DEOXY-ALPHA-D-GLUCOPYRANOSIDE DEACETYLASE"/>
    <property type="match status" value="1"/>
</dbReference>
<evidence type="ECO:0000313" key="3">
    <source>
        <dbReference type="EMBL" id="CAB4939409.1"/>
    </source>
</evidence>
<dbReference type="EMBL" id="CAFBNB010000237">
    <property type="protein sequence ID" value="CAB4939409.1"/>
    <property type="molecule type" value="Genomic_DNA"/>
</dbReference>
<dbReference type="InterPro" id="IPR003737">
    <property type="entry name" value="GlcNAc_PI_deacetylase-related"/>
</dbReference>